<gene>
    <name evidence="1" type="ORF">NVP1238A_73</name>
</gene>
<protein>
    <submittedName>
        <fullName evidence="1">Uncharacterized protein</fullName>
    </submittedName>
</protein>
<name>A0A2I7RUH4_9CAUD</name>
<evidence type="ECO:0000313" key="2">
    <source>
        <dbReference type="Proteomes" id="UP000269348"/>
    </source>
</evidence>
<dbReference type="Proteomes" id="UP000269348">
    <property type="component" value="Segment"/>
</dbReference>
<proteinExistence type="predicted"/>
<organism evidence="1 2">
    <name type="scientific">Vibrio phage 1.238.A._10N.261.52.F10</name>
    <dbReference type="NCBI Taxonomy" id="1881231"/>
    <lineage>
        <taxon>Viruses</taxon>
        <taxon>Duplodnaviria</taxon>
        <taxon>Heunggongvirae</taxon>
        <taxon>Uroviricota</taxon>
        <taxon>Caudoviricetes</taxon>
        <taxon>Schitoviridae</taxon>
        <taxon>Pariacacavirus</taxon>
        <taxon>Pariacacavirus 1238A</taxon>
    </lineage>
</organism>
<sequence>MKVLDRTFKVKHITTPRGREYIMDHNGQRYTIYKQGRFYKPVGRQFPFFHTLREAMFHLMQG</sequence>
<dbReference type="EMBL" id="MG592603">
    <property type="protein sequence ID" value="AUR97322.1"/>
    <property type="molecule type" value="Genomic_DNA"/>
</dbReference>
<reference evidence="1 2" key="1">
    <citation type="submission" date="2017-11" db="EMBL/GenBank/DDBJ databases">
        <title>A major lineage of nontailed dsDNA viruses as unrecognized killers of marine bacteria.</title>
        <authorList>
            <person name="Kauffman K.M."/>
            <person name="Hussain F.A."/>
            <person name="Yang J."/>
            <person name="Arevalo P."/>
            <person name="Brown J.M."/>
            <person name="Chang W.K."/>
            <person name="VanInsberghe D."/>
            <person name="Elsherbini J."/>
            <person name="Cutler M.B."/>
            <person name="Kelly L."/>
            <person name="Polz M.F."/>
        </authorList>
    </citation>
    <scope>NUCLEOTIDE SEQUENCE [LARGE SCALE GENOMIC DNA]</scope>
</reference>
<evidence type="ECO:0000313" key="1">
    <source>
        <dbReference type="EMBL" id="AUR97322.1"/>
    </source>
</evidence>
<accession>A0A2I7RUH4</accession>
<keyword evidence="2" id="KW-1185">Reference proteome</keyword>